<proteinExistence type="inferred from homology"/>
<dbReference type="Pfam" id="PF14432">
    <property type="entry name" value="DYW_deaminase"/>
    <property type="match status" value="2"/>
</dbReference>
<gene>
    <name evidence="6" type="ORF">CEY00_Acc12347</name>
</gene>
<name>A0A2R6QYX5_ACTCC</name>
<dbReference type="GO" id="GO:0003723">
    <property type="term" value="F:RNA binding"/>
    <property type="evidence" value="ECO:0007669"/>
    <property type="project" value="InterPro"/>
</dbReference>
<keyword evidence="2" id="KW-0677">Repeat</keyword>
<feature type="transmembrane region" description="Helical" evidence="4">
    <location>
        <begin position="34"/>
        <end position="60"/>
    </location>
</feature>
<evidence type="ECO:0000259" key="5">
    <source>
        <dbReference type="Pfam" id="PF14432"/>
    </source>
</evidence>
<feature type="repeat" description="PPR" evidence="3">
    <location>
        <begin position="522"/>
        <end position="552"/>
    </location>
</feature>
<organism evidence="6 7">
    <name type="scientific">Actinidia chinensis var. chinensis</name>
    <name type="common">Chinese soft-hair kiwi</name>
    <dbReference type="NCBI Taxonomy" id="1590841"/>
    <lineage>
        <taxon>Eukaryota</taxon>
        <taxon>Viridiplantae</taxon>
        <taxon>Streptophyta</taxon>
        <taxon>Embryophyta</taxon>
        <taxon>Tracheophyta</taxon>
        <taxon>Spermatophyta</taxon>
        <taxon>Magnoliopsida</taxon>
        <taxon>eudicotyledons</taxon>
        <taxon>Gunneridae</taxon>
        <taxon>Pentapetalae</taxon>
        <taxon>asterids</taxon>
        <taxon>Ericales</taxon>
        <taxon>Actinidiaceae</taxon>
        <taxon>Actinidia</taxon>
    </lineage>
</organism>
<protein>
    <submittedName>
        <fullName evidence="6">Pentatricopeptide repeat-containing protein</fullName>
    </submittedName>
</protein>
<dbReference type="Gramene" id="PSS17559">
    <property type="protein sequence ID" value="PSS17559"/>
    <property type="gene ID" value="CEY00_Acc12347"/>
</dbReference>
<evidence type="ECO:0000313" key="7">
    <source>
        <dbReference type="Proteomes" id="UP000241394"/>
    </source>
</evidence>
<evidence type="ECO:0000256" key="2">
    <source>
        <dbReference type="ARBA" id="ARBA00022737"/>
    </source>
</evidence>
<dbReference type="OrthoDB" id="1894072at2759"/>
<dbReference type="GO" id="GO:0008270">
    <property type="term" value="F:zinc ion binding"/>
    <property type="evidence" value="ECO:0007669"/>
    <property type="project" value="InterPro"/>
</dbReference>
<sequence>MSLSHPRVRASGGIGCVFVQRCSGGGESDISLSLFLSACVCIFSCVATVGAVAVVCAVVVRVYRNPLPEPRTGALMIRSAKTRANTFFRTFTATNPLTPTSIDPQTHHSNDLLERLRVLCTRGHLEEAVSLFYTLDQAVPRPHQTYAALFHACATHKRLRLGQALHHHMVAHNPNNPPDLYLTNHLINMYAKCSDLVNAHKLFDEMPQRNIISWTILVSGYAQHGRSSECFNVFAGMLANFRPTEFAYASVLTSCEFDCGRQVHTLALKTSFDGYVFVANALITMYSNGCDCGVYGEGKDEAWMVFRDMSFRNLVTWNSMIAGFQIRGLGAQALSLFVLMHRDRIGFDRATLVSMFSSFCGDSGGVFTLDHKHCFQLHCLVIKTGFFMEVGVATALVKAYSNLSVEATDCYNVFLEMSGGRDIVSWTSIMAILAERRPEEVLFLFHQFRQDGLAPDSYVFSVVIKACAGLATPRSTLAVHSLVVKAGFEDDVVVANALLHAYARCDSIGSAKLVFDEMDFRDTVSWNSLLKAYSLHGQAKEAMQLFGQMNVQPDAATYVALLSACSHAGLVEEGVEIFDSMFENYGIVPQLDHFACMVDILGRAGRILEAYKLISNMPIEPDYVVWSAFLGACRKHGESNLANIAATKLKELDPENSLGYVLMSNIYCSAGTFTEAGLLRREMNGLGVRKTPGLSWIEVGNCVYEFASGGRRHPHGEAVRASLEKLVGKLKGLGFVPETNLALHDVEEEQKEEQLYYHSEKLALVFALMNSSGSHCSGGVIRIMKNIRICVDCHNFMKITSKLVQREIVVRDSNRFHHFKEGVCSCKDYWFDVNHSGFLYISTLTTSMMLREMIRNAGFCAMIEGDVDNILIHSIGLLALIEFIWGCCALVVSASVRLLPGYVMSDQSGARRIRCTWWWLGLALNQSLDYRKDEKSRRWQWEDALTADDLEANLLSSVLGIELMVGQPSLEYLSFKSLDSLKWKRPVEMETQMTHHKHCFQLHCLVIKTGFFMEVGVATALVKAYSNLSVEATDCYNVFLEMSGGRDIVSWTSIMAILAERRPEEVLFLFHQFRQDGLAPDSYVFSVVIKACAGLATPRSTLAVHSLVVKAGFEDDVVVANALLHAYARCDSIGSAKLVFDEMDFRDTVSWNSLLKAYSLHGQAKEAMQLFGQMNVQPDAATYVALLSACSHAGLVEEGVEIFDSMFENYGIVPQLDHFACMVDILGRAGRILEAYKLISNMPIEPDYVVWSAFLGACRKHGESNLANIAATKLKELDPENSLGYVLMSNIYCSAGTFTEAGLLRREMNGLGVRKTPGLSWIEVGNCVYEFASGGRRHPHGEAVRASLEKLVGKLKGLGFVPETNLALHDVEEEQKEEQLYYHSEKLALVFALMNSSGSHCSGGVIRIMKNIRICVDCHNFMKITSKLVQREIVVRDSNRFHHFKEGVCSCKDYCSASVRLLPGYVMSDQSGARRIRCTWWWLGLALNQSLDYRKDEKSRRWQW</sequence>
<dbReference type="SUPFAM" id="SSF48452">
    <property type="entry name" value="TPR-like"/>
    <property type="match status" value="2"/>
</dbReference>
<dbReference type="Gene3D" id="1.25.40.10">
    <property type="entry name" value="Tetratricopeptide repeat domain"/>
    <property type="match status" value="6"/>
</dbReference>
<reference evidence="6 7" key="1">
    <citation type="submission" date="2017-07" db="EMBL/GenBank/DDBJ databases">
        <title>An improved, manually edited Actinidia chinensis var. chinensis (kiwifruit) genome highlights the challenges associated with draft genomes and gene prediction in plants.</title>
        <authorList>
            <person name="Pilkington S."/>
            <person name="Crowhurst R."/>
            <person name="Hilario E."/>
            <person name="Nardozza S."/>
            <person name="Fraser L."/>
            <person name="Peng Y."/>
            <person name="Gunaseelan K."/>
            <person name="Simpson R."/>
            <person name="Tahir J."/>
            <person name="Deroles S."/>
            <person name="Templeton K."/>
            <person name="Luo Z."/>
            <person name="Davy M."/>
            <person name="Cheng C."/>
            <person name="Mcneilage M."/>
            <person name="Scaglione D."/>
            <person name="Liu Y."/>
            <person name="Zhang Q."/>
            <person name="Datson P."/>
            <person name="De Silva N."/>
            <person name="Gardiner S."/>
            <person name="Bassett H."/>
            <person name="Chagne D."/>
            <person name="Mccallum J."/>
            <person name="Dzierzon H."/>
            <person name="Deng C."/>
            <person name="Wang Y.-Y."/>
            <person name="Barron N."/>
            <person name="Manako K."/>
            <person name="Bowen J."/>
            <person name="Foster T."/>
            <person name="Erridge Z."/>
            <person name="Tiffin H."/>
            <person name="Waite C."/>
            <person name="Davies K."/>
            <person name="Grierson E."/>
            <person name="Laing W."/>
            <person name="Kirk R."/>
            <person name="Chen X."/>
            <person name="Wood M."/>
            <person name="Montefiori M."/>
            <person name="Brummell D."/>
            <person name="Schwinn K."/>
            <person name="Catanach A."/>
            <person name="Fullerton C."/>
            <person name="Li D."/>
            <person name="Meiyalaghan S."/>
            <person name="Nieuwenhuizen N."/>
            <person name="Read N."/>
            <person name="Prakash R."/>
            <person name="Hunter D."/>
            <person name="Zhang H."/>
            <person name="Mckenzie M."/>
            <person name="Knabel M."/>
            <person name="Harris A."/>
            <person name="Allan A."/>
            <person name="Chen A."/>
            <person name="Janssen B."/>
            <person name="Plunkett B."/>
            <person name="Dwamena C."/>
            <person name="Voogd C."/>
            <person name="Leif D."/>
            <person name="Lafferty D."/>
            <person name="Souleyre E."/>
            <person name="Varkonyi-Gasic E."/>
            <person name="Gambi F."/>
            <person name="Hanley J."/>
            <person name="Yao J.-L."/>
            <person name="Cheung J."/>
            <person name="David K."/>
            <person name="Warren B."/>
            <person name="Marsh K."/>
            <person name="Snowden K."/>
            <person name="Lin-Wang K."/>
            <person name="Brian L."/>
            <person name="Martinez-Sanchez M."/>
            <person name="Wang M."/>
            <person name="Ileperuma N."/>
            <person name="Macnee N."/>
            <person name="Campin R."/>
            <person name="Mcatee P."/>
            <person name="Drummond R."/>
            <person name="Espley R."/>
            <person name="Ireland H."/>
            <person name="Wu R."/>
            <person name="Atkinson R."/>
            <person name="Karunairetnam S."/>
            <person name="Bulley S."/>
            <person name="Chunkath S."/>
            <person name="Hanley Z."/>
            <person name="Storey R."/>
            <person name="Thrimawithana A."/>
            <person name="Thomson S."/>
            <person name="David C."/>
            <person name="Testolin R."/>
        </authorList>
    </citation>
    <scope>NUCLEOTIDE SEQUENCE [LARGE SCALE GENOMIC DNA]</scope>
    <source>
        <strain evidence="7">cv. Red5</strain>
        <tissue evidence="6">Young leaf</tissue>
    </source>
</reference>
<evidence type="ECO:0000256" key="1">
    <source>
        <dbReference type="ARBA" id="ARBA00006643"/>
    </source>
</evidence>
<dbReference type="NCBIfam" id="TIGR00756">
    <property type="entry name" value="PPR"/>
    <property type="match status" value="5"/>
</dbReference>
<dbReference type="InterPro" id="IPR011990">
    <property type="entry name" value="TPR-like_helical_dom_sf"/>
</dbReference>
<dbReference type="Proteomes" id="UP000241394">
    <property type="component" value="Chromosome LG11"/>
</dbReference>
<dbReference type="FunFam" id="1.25.40.10:FF:000381">
    <property type="entry name" value="Pentatricopeptide repeat-containing protein"/>
    <property type="match status" value="1"/>
</dbReference>
<keyword evidence="4" id="KW-0812">Transmembrane</keyword>
<dbReference type="InterPro" id="IPR046848">
    <property type="entry name" value="E_motif"/>
</dbReference>
<keyword evidence="4" id="KW-1133">Transmembrane helix</keyword>
<comment type="caution">
    <text evidence="6">The sequence shown here is derived from an EMBL/GenBank/DDBJ whole genome shotgun (WGS) entry which is preliminary data.</text>
</comment>
<evidence type="ECO:0000256" key="4">
    <source>
        <dbReference type="SAM" id="Phobius"/>
    </source>
</evidence>
<dbReference type="PANTHER" id="PTHR47926">
    <property type="entry name" value="PENTATRICOPEPTIDE REPEAT-CONTAINING PROTEIN"/>
    <property type="match status" value="1"/>
</dbReference>
<accession>A0A2R6QYX5</accession>
<dbReference type="Pfam" id="PF01535">
    <property type="entry name" value="PPR"/>
    <property type="match status" value="5"/>
</dbReference>
<feature type="repeat" description="PPR" evidence="3">
    <location>
        <begin position="554"/>
        <end position="589"/>
    </location>
</feature>
<dbReference type="Pfam" id="PF20431">
    <property type="entry name" value="E_motif"/>
    <property type="match status" value="2"/>
</dbReference>
<keyword evidence="7" id="KW-1185">Reference proteome</keyword>
<comment type="similarity">
    <text evidence="1">Belongs to the PPR family. PCMP-H subfamily.</text>
</comment>
<keyword evidence="4" id="KW-0472">Membrane</keyword>
<dbReference type="Pfam" id="PF13041">
    <property type="entry name" value="PPR_2"/>
    <property type="match status" value="2"/>
</dbReference>
<dbReference type="EMBL" id="NKQK01000011">
    <property type="protein sequence ID" value="PSS17559.1"/>
    <property type="molecule type" value="Genomic_DNA"/>
</dbReference>
<dbReference type="PROSITE" id="PS51375">
    <property type="entry name" value="PPR"/>
    <property type="match status" value="5"/>
</dbReference>
<dbReference type="InterPro" id="IPR032867">
    <property type="entry name" value="DYW_dom"/>
</dbReference>
<evidence type="ECO:0000313" key="6">
    <source>
        <dbReference type="EMBL" id="PSS17559.1"/>
    </source>
</evidence>
<reference evidence="7" key="2">
    <citation type="journal article" date="2018" name="BMC Genomics">
        <title>A manually annotated Actinidia chinensis var. chinensis (kiwifruit) genome highlights the challenges associated with draft genomes and gene prediction in plants.</title>
        <authorList>
            <person name="Pilkington S.M."/>
            <person name="Crowhurst R."/>
            <person name="Hilario E."/>
            <person name="Nardozza S."/>
            <person name="Fraser L."/>
            <person name="Peng Y."/>
            <person name="Gunaseelan K."/>
            <person name="Simpson R."/>
            <person name="Tahir J."/>
            <person name="Deroles S.C."/>
            <person name="Templeton K."/>
            <person name="Luo Z."/>
            <person name="Davy M."/>
            <person name="Cheng C."/>
            <person name="McNeilage M."/>
            <person name="Scaglione D."/>
            <person name="Liu Y."/>
            <person name="Zhang Q."/>
            <person name="Datson P."/>
            <person name="De Silva N."/>
            <person name="Gardiner S.E."/>
            <person name="Bassett H."/>
            <person name="Chagne D."/>
            <person name="McCallum J."/>
            <person name="Dzierzon H."/>
            <person name="Deng C."/>
            <person name="Wang Y.Y."/>
            <person name="Barron L."/>
            <person name="Manako K."/>
            <person name="Bowen J."/>
            <person name="Foster T.M."/>
            <person name="Erridge Z.A."/>
            <person name="Tiffin H."/>
            <person name="Waite C.N."/>
            <person name="Davies K.M."/>
            <person name="Grierson E.P."/>
            <person name="Laing W.A."/>
            <person name="Kirk R."/>
            <person name="Chen X."/>
            <person name="Wood M."/>
            <person name="Montefiori M."/>
            <person name="Brummell D.A."/>
            <person name="Schwinn K.E."/>
            <person name="Catanach A."/>
            <person name="Fullerton C."/>
            <person name="Li D."/>
            <person name="Meiyalaghan S."/>
            <person name="Nieuwenhuizen N."/>
            <person name="Read N."/>
            <person name="Prakash R."/>
            <person name="Hunter D."/>
            <person name="Zhang H."/>
            <person name="McKenzie M."/>
            <person name="Knabel M."/>
            <person name="Harris A."/>
            <person name="Allan A.C."/>
            <person name="Gleave A."/>
            <person name="Chen A."/>
            <person name="Janssen B.J."/>
            <person name="Plunkett B."/>
            <person name="Ampomah-Dwamena C."/>
            <person name="Voogd C."/>
            <person name="Leif D."/>
            <person name="Lafferty D."/>
            <person name="Souleyre E.J.F."/>
            <person name="Varkonyi-Gasic E."/>
            <person name="Gambi F."/>
            <person name="Hanley J."/>
            <person name="Yao J.L."/>
            <person name="Cheung J."/>
            <person name="David K.M."/>
            <person name="Warren B."/>
            <person name="Marsh K."/>
            <person name="Snowden K.C."/>
            <person name="Lin-Wang K."/>
            <person name="Brian L."/>
            <person name="Martinez-Sanchez M."/>
            <person name="Wang M."/>
            <person name="Ileperuma N."/>
            <person name="Macnee N."/>
            <person name="Campin R."/>
            <person name="McAtee P."/>
            <person name="Drummond R.S.M."/>
            <person name="Espley R.V."/>
            <person name="Ireland H.S."/>
            <person name="Wu R."/>
            <person name="Atkinson R.G."/>
            <person name="Karunairetnam S."/>
            <person name="Bulley S."/>
            <person name="Chunkath S."/>
            <person name="Hanley Z."/>
            <person name="Storey R."/>
            <person name="Thrimawithana A.H."/>
            <person name="Thomson S."/>
            <person name="David C."/>
            <person name="Testolin R."/>
            <person name="Huang H."/>
            <person name="Hellens R.P."/>
            <person name="Schaffer R.J."/>
        </authorList>
    </citation>
    <scope>NUCLEOTIDE SEQUENCE [LARGE SCALE GENOMIC DNA]</scope>
    <source>
        <strain evidence="7">cv. Red5</strain>
    </source>
</reference>
<feature type="repeat" description="PPR" evidence="3">
    <location>
        <begin position="1179"/>
        <end position="1214"/>
    </location>
</feature>
<dbReference type="GO" id="GO:0009451">
    <property type="term" value="P:RNA modification"/>
    <property type="evidence" value="ECO:0007669"/>
    <property type="project" value="InterPro"/>
</dbReference>
<feature type="repeat" description="PPR" evidence="3">
    <location>
        <begin position="1147"/>
        <end position="1177"/>
    </location>
</feature>
<feature type="domain" description="DYW" evidence="5">
    <location>
        <begin position="1359"/>
        <end position="1454"/>
    </location>
</feature>
<evidence type="ECO:0000256" key="3">
    <source>
        <dbReference type="PROSITE-ProRule" id="PRU00708"/>
    </source>
</evidence>
<feature type="repeat" description="PPR" evidence="3">
    <location>
        <begin position="179"/>
        <end position="213"/>
    </location>
</feature>
<dbReference type="InterPro" id="IPR046960">
    <property type="entry name" value="PPR_At4g14850-like_plant"/>
</dbReference>
<feature type="domain" description="DYW" evidence="5">
    <location>
        <begin position="734"/>
        <end position="830"/>
    </location>
</feature>
<dbReference type="PANTHER" id="PTHR47926:SF382">
    <property type="entry name" value="PENTACOTRIPEPTIDE-REPEAT REGION OF PRORP DOMAIN-CONTAINING PROTEIN"/>
    <property type="match status" value="1"/>
</dbReference>
<dbReference type="FunFam" id="1.25.40.10:FF:001093">
    <property type="entry name" value="Pentatricopeptide repeat-containing protein At2g34400"/>
    <property type="match status" value="2"/>
</dbReference>
<dbReference type="STRING" id="1590841.A0A2R6QYX5"/>
<dbReference type="InterPro" id="IPR002885">
    <property type="entry name" value="PPR_rpt"/>
</dbReference>
<dbReference type="InParanoid" id="A0A2R6QYX5"/>